<evidence type="ECO:0000313" key="2">
    <source>
        <dbReference type="EMBL" id="OCL01967.1"/>
    </source>
</evidence>
<keyword evidence="3" id="KW-1185">Reference proteome</keyword>
<organism evidence="2 3">
    <name type="scientific">Glonium stellatum</name>
    <dbReference type="NCBI Taxonomy" id="574774"/>
    <lineage>
        <taxon>Eukaryota</taxon>
        <taxon>Fungi</taxon>
        <taxon>Dikarya</taxon>
        <taxon>Ascomycota</taxon>
        <taxon>Pezizomycotina</taxon>
        <taxon>Dothideomycetes</taxon>
        <taxon>Pleosporomycetidae</taxon>
        <taxon>Gloniales</taxon>
        <taxon>Gloniaceae</taxon>
        <taxon>Glonium</taxon>
    </lineage>
</organism>
<dbReference type="OrthoDB" id="6513042at2759"/>
<dbReference type="EMBL" id="KV751026">
    <property type="protein sequence ID" value="OCL01967.1"/>
    <property type="molecule type" value="Genomic_DNA"/>
</dbReference>
<protein>
    <recommendedName>
        <fullName evidence="1">Helicase SMUBP-2/HCS1 1B domain-containing protein</fullName>
    </recommendedName>
</protein>
<feature type="domain" description="Helicase SMUBP-2/HCS1 1B" evidence="1">
    <location>
        <begin position="15"/>
        <end position="141"/>
    </location>
</feature>
<gene>
    <name evidence="2" type="ORF">AOQ84DRAFT_443676</name>
</gene>
<dbReference type="Gene3D" id="2.40.30.270">
    <property type="match status" value="1"/>
</dbReference>
<evidence type="ECO:0000259" key="1">
    <source>
        <dbReference type="Pfam" id="PF21138"/>
    </source>
</evidence>
<evidence type="ECO:0000313" key="3">
    <source>
        <dbReference type="Proteomes" id="UP000250140"/>
    </source>
</evidence>
<sequence length="166" mass="17196">MPPKPEPLDIPTFATTQLTLLARELAAETAETSLLASTFSAAGLARAGLAILNLAPTSQRTGLGGKTVVELGLDSAVAGKGREGADIPEHGIRVGDIVGVREQVSGAAKKREREGAAKKGVEGVVLRVGRERVEVALDGEEVEVPGGRLWMWVCRGAVEVLGGHDG</sequence>
<dbReference type="Pfam" id="PF21138">
    <property type="entry name" value="SMUBP-2_HCS1_1B"/>
    <property type="match status" value="1"/>
</dbReference>
<proteinExistence type="predicted"/>
<reference evidence="2 3" key="1">
    <citation type="journal article" date="2016" name="Nat. Commun.">
        <title>Ectomycorrhizal ecology is imprinted in the genome of the dominant symbiotic fungus Cenococcum geophilum.</title>
        <authorList>
            <consortium name="DOE Joint Genome Institute"/>
            <person name="Peter M."/>
            <person name="Kohler A."/>
            <person name="Ohm R.A."/>
            <person name="Kuo A."/>
            <person name="Krutzmann J."/>
            <person name="Morin E."/>
            <person name="Arend M."/>
            <person name="Barry K.W."/>
            <person name="Binder M."/>
            <person name="Choi C."/>
            <person name="Clum A."/>
            <person name="Copeland A."/>
            <person name="Grisel N."/>
            <person name="Haridas S."/>
            <person name="Kipfer T."/>
            <person name="LaButti K."/>
            <person name="Lindquist E."/>
            <person name="Lipzen A."/>
            <person name="Maire R."/>
            <person name="Meier B."/>
            <person name="Mihaltcheva S."/>
            <person name="Molinier V."/>
            <person name="Murat C."/>
            <person name="Poggeler S."/>
            <person name="Quandt C.A."/>
            <person name="Sperisen C."/>
            <person name="Tritt A."/>
            <person name="Tisserant E."/>
            <person name="Crous P.W."/>
            <person name="Henrissat B."/>
            <person name="Nehls U."/>
            <person name="Egli S."/>
            <person name="Spatafora J.W."/>
            <person name="Grigoriev I.V."/>
            <person name="Martin F.M."/>
        </authorList>
    </citation>
    <scope>NUCLEOTIDE SEQUENCE [LARGE SCALE GENOMIC DNA]</scope>
    <source>
        <strain evidence="2 3">CBS 207.34</strain>
    </source>
</reference>
<dbReference type="GO" id="GO:0003723">
    <property type="term" value="F:RNA binding"/>
    <property type="evidence" value="ECO:0007669"/>
    <property type="project" value="InterPro"/>
</dbReference>
<dbReference type="AlphaFoldDB" id="A0A8E2JLY7"/>
<accession>A0A8E2JLY7</accession>
<dbReference type="InterPro" id="IPR048761">
    <property type="entry name" value="SMUBP-2_HCS1_1B"/>
</dbReference>
<dbReference type="Proteomes" id="UP000250140">
    <property type="component" value="Unassembled WGS sequence"/>
</dbReference>
<name>A0A8E2JLY7_9PEZI</name>